<comment type="similarity">
    <text evidence="2">Belongs to the rad21 family.</text>
</comment>
<evidence type="ECO:0000313" key="7">
    <source>
        <dbReference type="Proteomes" id="UP000253551"/>
    </source>
</evidence>
<dbReference type="Gene3D" id="1.10.10.580">
    <property type="entry name" value="Structural maintenance of chromosome 1. Chain E"/>
    <property type="match status" value="1"/>
</dbReference>
<dbReference type="GO" id="GO:0007064">
    <property type="term" value="P:mitotic sister chromatid cohesion"/>
    <property type="evidence" value="ECO:0007669"/>
    <property type="project" value="TreeGrafter"/>
</dbReference>
<comment type="caution">
    <text evidence="6">The sequence shown here is derived from an EMBL/GenBank/DDBJ whole genome shotgun (WGS) entry which is preliminary data.</text>
</comment>
<evidence type="ECO:0000256" key="1">
    <source>
        <dbReference type="ARBA" id="ARBA00004123"/>
    </source>
</evidence>
<dbReference type="InterPro" id="IPR039781">
    <property type="entry name" value="Rad21/Rec8-like"/>
</dbReference>
<dbReference type="InterPro" id="IPR006910">
    <property type="entry name" value="Rad21_Rec8_N"/>
</dbReference>
<feature type="domain" description="Rad21/Rec8-like protein N-terminal" evidence="5">
    <location>
        <begin position="2"/>
        <end position="101"/>
    </location>
</feature>
<dbReference type="GO" id="GO:0005634">
    <property type="term" value="C:nucleus"/>
    <property type="evidence" value="ECO:0007669"/>
    <property type="project" value="UniProtKB-SubCell"/>
</dbReference>
<dbReference type="InterPro" id="IPR036390">
    <property type="entry name" value="WH_DNA-bd_sf"/>
</dbReference>
<organism evidence="6 7">
    <name type="scientific">Rhizopus stolonifer</name>
    <name type="common">Rhizopus nigricans</name>
    <dbReference type="NCBI Taxonomy" id="4846"/>
    <lineage>
        <taxon>Eukaryota</taxon>
        <taxon>Fungi</taxon>
        <taxon>Fungi incertae sedis</taxon>
        <taxon>Mucoromycota</taxon>
        <taxon>Mucoromycotina</taxon>
        <taxon>Mucoromycetes</taxon>
        <taxon>Mucorales</taxon>
        <taxon>Mucorineae</taxon>
        <taxon>Rhizopodaceae</taxon>
        <taxon>Rhizopus</taxon>
    </lineage>
</organism>
<dbReference type="GO" id="GO:0030892">
    <property type="term" value="C:mitotic cohesin complex"/>
    <property type="evidence" value="ECO:0007669"/>
    <property type="project" value="TreeGrafter"/>
</dbReference>
<dbReference type="EMBL" id="PJQM01001031">
    <property type="protein sequence ID" value="RCI03408.1"/>
    <property type="molecule type" value="Genomic_DNA"/>
</dbReference>
<name>A0A367KML6_RHIST</name>
<dbReference type="SUPFAM" id="SSF46785">
    <property type="entry name" value="Winged helix' DNA-binding domain"/>
    <property type="match status" value="1"/>
</dbReference>
<dbReference type="AlphaFoldDB" id="A0A367KML6"/>
<evidence type="ECO:0000259" key="4">
    <source>
        <dbReference type="Pfam" id="PF04824"/>
    </source>
</evidence>
<dbReference type="STRING" id="4846.A0A367KML6"/>
<keyword evidence="7" id="KW-1185">Reference proteome</keyword>
<comment type="subcellular location">
    <subcellularLocation>
        <location evidence="1">Nucleus</location>
    </subcellularLocation>
</comment>
<dbReference type="GO" id="GO:0003682">
    <property type="term" value="F:chromatin binding"/>
    <property type="evidence" value="ECO:0007669"/>
    <property type="project" value="TreeGrafter"/>
</dbReference>
<accession>A0A367KML6</accession>
<evidence type="ECO:0000259" key="5">
    <source>
        <dbReference type="Pfam" id="PF04825"/>
    </source>
</evidence>
<dbReference type="OrthoDB" id="10071381at2759"/>
<dbReference type="Pfam" id="PF04825">
    <property type="entry name" value="Rad21_Rec8_N"/>
    <property type="match status" value="1"/>
</dbReference>
<protein>
    <submittedName>
        <fullName evidence="6">Sister chromatid cohesion protein 1</fullName>
    </submittedName>
</protein>
<dbReference type="Proteomes" id="UP000253551">
    <property type="component" value="Unassembled WGS sequence"/>
</dbReference>
<evidence type="ECO:0000256" key="3">
    <source>
        <dbReference type="ARBA" id="ARBA00023242"/>
    </source>
</evidence>
<dbReference type="CDD" id="cd21788">
    <property type="entry name" value="Rad21_Rec8_M_SpRad21p-like"/>
    <property type="match status" value="1"/>
</dbReference>
<keyword evidence="3" id="KW-0539">Nucleus</keyword>
<dbReference type="InterPro" id="IPR023093">
    <property type="entry name" value="ScpA-like_C"/>
</dbReference>
<reference evidence="6 7" key="1">
    <citation type="journal article" date="2018" name="G3 (Bethesda)">
        <title>Phylogenetic and Phylogenomic Definition of Rhizopus Species.</title>
        <authorList>
            <person name="Gryganskyi A.P."/>
            <person name="Golan J."/>
            <person name="Dolatabadi S."/>
            <person name="Mondo S."/>
            <person name="Robb S."/>
            <person name="Idnurm A."/>
            <person name="Muszewska A."/>
            <person name="Steczkiewicz K."/>
            <person name="Masonjones S."/>
            <person name="Liao H.L."/>
            <person name="Gajdeczka M.T."/>
            <person name="Anike F."/>
            <person name="Vuek A."/>
            <person name="Anishchenko I.M."/>
            <person name="Voigt K."/>
            <person name="de Hoog G.S."/>
            <person name="Smith M.E."/>
            <person name="Heitman J."/>
            <person name="Vilgalys R."/>
            <person name="Stajich J.E."/>
        </authorList>
    </citation>
    <scope>NUCLEOTIDE SEQUENCE [LARGE SCALE GENOMIC DNA]</scope>
    <source>
        <strain evidence="6 7">LSU 92-RS-03</strain>
    </source>
</reference>
<proteinExistence type="inferred from homology"/>
<feature type="domain" description="Rad21/Rec8-like protein C-terminal eukaryotic" evidence="4">
    <location>
        <begin position="450"/>
        <end position="488"/>
    </location>
</feature>
<dbReference type="GO" id="GO:1990414">
    <property type="term" value="P:replication-born double-strand break repair via sister chromatid exchange"/>
    <property type="evidence" value="ECO:0007669"/>
    <property type="project" value="TreeGrafter"/>
</dbReference>
<gene>
    <name evidence="6" type="primary">MCD1</name>
    <name evidence="6" type="ORF">CU098_012238</name>
</gene>
<dbReference type="InterPro" id="IPR006909">
    <property type="entry name" value="Rad21/Rec8_C_eu"/>
</dbReference>
<dbReference type="Pfam" id="PF04824">
    <property type="entry name" value="Rad21_Rec8"/>
    <property type="match status" value="1"/>
</dbReference>
<sequence>MISDQLRTKQGPLARVWLASHWEKKISKSQFLQTNLEKTIETITTNQDEEPLTLRVSGQLLLGVVRIYSRKTRYLLEDCNEALTKIKLAFKKGEVNMPDIHHSIANVNTITLQDKLTEFDILLPDLPFHANVPASEYDPIFDSLGDISMSQDINLNDLSSFNFGNYDTERGLNAGIEVGRRDNEAGLTDTGFDMDAIADPMKDMNLNDNLGGIGDDGVNFDFDLNDGADYGDDMNAEPAQFDLPALPTDSLDNLMEVGIVEDDNMFGIDELSTEPTVRRRKRLVVDKITEISQEDLRRYTLDTSAIISTTANLAGVTKQKTTVNITKPFGDVLGSELNNLFSGLNRKRRASGMISNLPKEPRLGDVFTSGAGDAFNFDDDGYDFGGDAGINEDALKQFDKNNGSDFSDYDPFMAQNTQTFNSSTRATLENIENQLTTQNFVNFNELAMPSISKKSEAARMFYDVLLLSTKDKIKVKQDRPFGEIQISAPTATVY</sequence>
<evidence type="ECO:0000313" key="6">
    <source>
        <dbReference type="EMBL" id="RCI03408.1"/>
    </source>
</evidence>
<dbReference type="PANTHER" id="PTHR12585">
    <property type="entry name" value="SCC1 / RAD21 FAMILY MEMBER"/>
    <property type="match status" value="1"/>
</dbReference>
<evidence type="ECO:0000256" key="2">
    <source>
        <dbReference type="ARBA" id="ARBA00009870"/>
    </source>
</evidence>
<dbReference type="PANTHER" id="PTHR12585:SF69">
    <property type="entry name" value="FI11703P"/>
    <property type="match status" value="1"/>
</dbReference>